<dbReference type="RefSeq" id="WP_378478023.1">
    <property type="nucleotide sequence ID" value="NZ_JBHUIW010000012.1"/>
</dbReference>
<evidence type="ECO:0000256" key="5">
    <source>
        <dbReference type="ARBA" id="ARBA00023239"/>
    </source>
</evidence>
<dbReference type="Proteomes" id="UP001597314">
    <property type="component" value="Unassembled WGS sequence"/>
</dbReference>
<comment type="caution">
    <text evidence="10">The sequence shown here is derived from an EMBL/GenBank/DDBJ whole genome shotgun (WGS) entry which is preliminary data.</text>
</comment>
<dbReference type="EMBL" id="JBHUIW010000012">
    <property type="protein sequence ID" value="MFD2182850.1"/>
    <property type="molecule type" value="Genomic_DNA"/>
</dbReference>
<sequence>MTDEPQLTHIGARGEARMVDVSDKASTKRIAVAEGRVVMTAATLDLVLRGDARKGDVLGVARVAGIMAAKKTHELIPLCHPLMITKAEVEITPEPALPGLRVTATVQVAGQTGVEMEALTAVSVACLTIYDMVKAVERGMRIEGVRLLEKQGGKSGHFRADQPGTDQPGTDQAVGDGGDA</sequence>
<evidence type="ECO:0000313" key="10">
    <source>
        <dbReference type="EMBL" id="MFD2182850.1"/>
    </source>
</evidence>
<dbReference type="InterPro" id="IPR036522">
    <property type="entry name" value="MoaC_sf"/>
</dbReference>
<proteinExistence type="inferred from homology"/>
<comment type="catalytic activity">
    <reaction evidence="1 7">
        <text>(8S)-3',8-cyclo-7,8-dihydroguanosine 5'-triphosphate = cyclic pyranopterin phosphate + diphosphate</text>
        <dbReference type="Rhea" id="RHEA:49580"/>
        <dbReference type="ChEBI" id="CHEBI:33019"/>
        <dbReference type="ChEBI" id="CHEBI:59648"/>
        <dbReference type="ChEBI" id="CHEBI:131766"/>
        <dbReference type="EC" id="4.6.1.17"/>
    </reaction>
</comment>
<name>A0ABW5AL32_9BRAD</name>
<dbReference type="InterPro" id="IPR050105">
    <property type="entry name" value="MoCo_biosynth_MoaA/MoaC"/>
</dbReference>
<gene>
    <name evidence="7 10" type="primary">moaC</name>
    <name evidence="10" type="ORF">ACFSOX_11865</name>
</gene>
<dbReference type="CDD" id="cd01420">
    <property type="entry name" value="MoaC_PE"/>
    <property type="match status" value="1"/>
</dbReference>
<evidence type="ECO:0000259" key="9">
    <source>
        <dbReference type="Pfam" id="PF01967"/>
    </source>
</evidence>
<dbReference type="NCBIfam" id="NF006870">
    <property type="entry name" value="PRK09364.1"/>
    <property type="match status" value="1"/>
</dbReference>
<comment type="pathway">
    <text evidence="2 7">Cofactor biosynthesis; molybdopterin biosynthesis.</text>
</comment>
<dbReference type="InterPro" id="IPR023045">
    <property type="entry name" value="MoaC"/>
</dbReference>
<keyword evidence="5 7" id="KW-0456">Lyase</keyword>
<keyword evidence="4 7" id="KW-0501">Molybdenum cofactor biosynthesis</keyword>
<evidence type="ECO:0000313" key="11">
    <source>
        <dbReference type="Proteomes" id="UP001597314"/>
    </source>
</evidence>
<evidence type="ECO:0000256" key="8">
    <source>
        <dbReference type="SAM" id="MobiDB-lite"/>
    </source>
</evidence>
<dbReference type="Pfam" id="PF01967">
    <property type="entry name" value="MoaC"/>
    <property type="match status" value="1"/>
</dbReference>
<evidence type="ECO:0000256" key="6">
    <source>
        <dbReference type="ARBA" id="ARBA00055087"/>
    </source>
</evidence>
<protein>
    <recommendedName>
        <fullName evidence="3 7">Cyclic pyranopterin monophosphate synthase</fullName>
        <ecNumber evidence="3 7">4.6.1.17</ecNumber>
    </recommendedName>
    <alternativeName>
        <fullName evidence="7">Molybdenum cofactor biosynthesis protein C</fullName>
    </alternativeName>
</protein>
<evidence type="ECO:0000256" key="1">
    <source>
        <dbReference type="ARBA" id="ARBA00001637"/>
    </source>
</evidence>
<evidence type="ECO:0000256" key="3">
    <source>
        <dbReference type="ARBA" id="ARBA00012575"/>
    </source>
</evidence>
<feature type="binding site" evidence="7">
    <location>
        <begin position="78"/>
        <end position="80"/>
    </location>
    <ligand>
        <name>substrate</name>
    </ligand>
</feature>
<feature type="domain" description="Molybdopterin cofactor biosynthesis C (MoaC)" evidence="9">
    <location>
        <begin position="18"/>
        <end position="153"/>
    </location>
</feature>
<comment type="similarity">
    <text evidence="7">Belongs to the MoaC family.</text>
</comment>
<organism evidence="10 11">
    <name type="scientific">Rhodoplanes azumiensis</name>
    <dbReference type="NCBI Taxonomy" id="1897628"/>
    <lineage>
        <taxon>Bacteria</taxon>
        <taxon>Pseudomonadati</taxon>
        <taxon>Pseudomonadota</taxon>
        <taxon>Alphaproteobacteria</taxon>
        <taxon>Hyphomicrobiales</taxon>
        <taxon>Nitrobacteraceae</taxon>
        <taxon>Rhodoplanes</taxon>
    </lineage>
</organism>
<feature type="binding site" evidence="7">
    <location>
        <begin position="116"/>
        <end position="117"/>
    </location>
    <ligand>
        <name>substrate</name>
    </ligand>
</feature>
<comment type="function">
    <text evidence="6 7">Catalyzes the conversion of (8S)-3',8-cyclo-7,8-dihydroguanosine 5'-triphosphate to cyclic pyranopterin monophosphate (cPMP).</text>
</comment>
<dbReference type="GO" id="GO:0061799">
    <property type="term" value="F:cyclic pyranopterin monophosphate synthase activity"/>
    <property type="evidence" value="ECO:0007669"/>
    <property type="project" value="UniProtKB-EC"/>
</dbReference>
<dbReference type="EC" id="4.6.1.17" evidence="3 7"/>
<evidence type="ECO:0000256" key="7">
    <source>
        <dbReference type="HAMAP-Rule" id="MF_01224"/>
    </source>
</evidence>
<dbReference type="PANTHER" id="PTHR22960">
    <property type="entry name" value="MOLYBDOPTERIN COFACTOR SYNTHESIS PROTEIN A"/>
    <property type="match status" value="1"/>
</dbReference>
<comment type="subunit">
    <text evidence="7">Homohexamer; trimer of dimers.</text>
</comment>
<dbReference type="HAMAP" id="MF_01224_B">
    <property type="entry name" value="MoaC_B"/>
    <property type="match status" value="1"/>
</dbReference>
<dbReference type="Gene3D" id="3.30.70.640">
    <property type="entry name" value="Molybdopterin cofactor biosynthesis C (MoaC) domain"/>
    <property type="match status" value="1"/>
</dbReference>
<keyword evidence="11" id="KW-1185">Reference proteome</keyword>
<dbReference type="InterPro" id="IPR047594">
    <property type="entry name" value="MoaC_bact/euk"/>
</dbReference>
<evidence type="ECO:0000256" key="4">
    <source>
        <dbReference type="ARBA" id="ARBA00023150"/>
    </source>
</evidence>
<feature type="active site" evidence="7">
    <location>
        <position position="131"/>
    </location>
</feature>
<reference evidence="11" key="1">
    <citation type="journal article" date="2019" name="Int. J. Syst. Evol. Microbiol.">
        <title>The Global Catalogue of Microorganisms (GCM) 10K type strain sequencing project: providing services to taxonomists for standard genome sequencing and annotation.</title>
        <authorList>
            <consortium name="The Broad Institute Genomics Platform"/>
            <consortium name="The Broad Institute Genome Sequencing Center for Infectious Disease"/>
            <person name="Wu L."/>
            <person name="Ma J."/>
        </authorList>
    </citation>
    <scope>NUCLEOTIDE SEQUENCE [LARGE SCALE GENOMIC DNA]</scope>
    <source>
        <strain evidence="11">CGMCC 1.6774</strain>
    </source>
</reference>
<dbReference type="SUPFAM" id="SSF55040">
    <property type="entry name" value="Molybdenum cofactor biosynthesis protein C, MoaC"/>
    <property type="match status" value="1"/>
</dbReference>
<dbReference type="PANTHER" id="PTHR22960:SF29">
    <property type="entry name" value="CYCLIC PYRANOPTERIN MONOPHOSPHATE SYNTHASE"/>
    <property type="match status" value="1"/>
</dbReference>
<accession>A0ABW5AL32</accession>
<evidence type="ECO:0000256" key="2">
    <source>
        <dbReference type="ARBA" id="ARBA00005046"/>
    </source>
</evidence>
<dbReference type="InterPro" id="IPR002820">
    <property type="entry name" value="Mopterin_CF_biosynth-C_dom"/>
</dbReference>
<feature type="region of interest" description="Disordered" evidence="8">
    <location>
        <begin position="153"/>
        <end position="180"/>
    </location>
</feature>
<dbReference type="NCBIfam" id="TIGR00581">
    <property type="entry name" value="moaC"/>
    <property type="match status" value="1"/>
</dbReference>